<accession>A0ABS0H1Q8</accession>
<dbReference type="SUPFAM" id="SSF51419">
    <property type="entry name" value="PLP-binding barrel"/>
    <property type="match status" value="1"/>
</dbReference>
<dbReference type="InterPro" id="IPR009006">
    <property type="entry name" value="Ala_racemase/Decarboxylase_C"/>
</dbReference>
<comment type="pathway">
    <text evidence="4">Amino-acid biosynthesis; D-alanine biosynthesis; D-alanine from L-alanine: step 1/1.</text>
</comment>
<feature type="domain" description="Alanine racemase C-terminal" evidence="6">
    <location>
        <begin position="311"/>
        <end position="438"/>
    </location>
</feature>
<dbReference type="Pfam" id="PF01168">
    <property type="entry name" value="Ala_racemase_N"/>
    <property type="match status" value="1"/>
</dbReference>
<dbReference type="CDD" id="cd00430">
    <property type="entry name" value="PLPDE_III_AR"/>
    <property type="match status" value="1"/>
</dbReference>
<evidence type="ECO:0000256" key="1">
    <source>
        <dbReference type="ARBA" id="ARBA00001933"/>
    </source>
</evidence>
<feature type="compositionally biased region" description="Polar residues" evidence="5">
    <location>
        <begin position="28"/>
        <end position="37"/>
    </location>
</feature>
<dbReference type="PANTHER" id="PTHR30511:SF0">
    <property type="entry name" value="ALANINE RACEMASE, CATABOLIC-RELATED"/>
    <property type="match status" value="1"/>
</dbReference>
<dbReference type="Proteomes" id="UP000638560">
    <property type="component" value="Unassembled WGS sequence"/>
</dbReference>
<feature type="active site" description="Proton acceptor; specific for D-alanine" evidence="4">
    <location>
        <position position="104"/>
    </location>
</feature>
<dbReference type="EC" id="5.1.1.1" evidence="4"/>
<dbReference type="NCBIfam" id="TIGR00492">
    <property type="entry name" value="alr"/>
    <property type="match status" value="1"/>
</dbReference>
<dbReference type="PRINTS" id="PR00992">
    <property type="entry name" value="ALARACEMASE"/>
</dbReference>
<keyword evidence="2 4" id="KW-0663">Pyridoxal phosphate</keyword>
<comment type="caution">
    <text evidence="7">The sequence shown here is derived from an EMBL/GenBank/DDBJ whole genome shotgun (WGS) entry which is preliminary data.</text>
</comment>
<keyword evidence="8" id="KW-1185">Reference proteome</keyword>
<comment type="similarity">
    <text evidence="4">Belongs to the alanine racemase family.</text>
</comment>
<comment type="catalytic activity">
    <reaction evidence="4">
        <text>L-alanine = D-alanine</text>
        <dbReference type="Rhea" id="RHEA:20249"/>
        <dbReference type="ChEBI" id="CHEBI:57416"/>
        <dbReference type="ChEBI" id="CHEBI:57972"/>
        <dbReference type="EC" id="5.1.1.1"/>
    </reaction>
</comment>
<evidence type="ECO:0000256" key="3">
    <source>
        <dbReference type="ARBA" id="ARBA00023235"/>
    </source>
</evidence>
<name>A0ABS0H1Q8_9ACTN</name>
<dbReference type="SUPFAM" id="SSF50621">
    <property type="entry name" value="Alanine racemase C-terminal domain-like"/>
    <property type="match status" value="1"/>
</dbReference>
<evidence type="ECO:0000259" key="6">
    <source>
        <dbReference type="SMART" id="SM01005"/>
    </source>
</evidence>
<dbReference type="Pfam" id="PF00842">
    <property type="entry name" value="Ala_racemase_C"/>
    <property type="match status" value="1"/>
</dbReference>
<gene>
    <name evidence="7" type="primary">alr</name>
    <name evidence="7" type="ORF">I0C86_26065</name>
</gene>
<dbReference type="Gene3D" id="2.40.37.10">
    <property type="entry name" value="Lyase, Ornithine Decarboxylase, Chain A, domain 1"/>
    <property type="match status" value="1"/>
</dbReference>
<feature type="active site" description="Proton acceptor; specific for L-alanine" evidence="4">
    <location>
        <position position="332"/>
    </location>
</feature>
<comment type="cofactor">
    <cofactor evidence="1 4">
        <name>pyridoxal 5'-phosphate</name>
        <dbReference type="ChEBI" id="CHEBI:597326"/>
    </cofactor>
</comment>
<dbReference type="SMART" id="SM01005">
    <property type="entry name" value="Ala_racemase_C"/>
    <property type="match status" value="1"/>
</dbReference>
<dbReference type="InterPro" id="IPR000821">
    <property type="entry name" value="Ala_racemase"/>
</dbReference>
<protein>
    <recommendedName>
        <fullName evidence="4">Alanine racemase</fullName>
        <ecNumber evidence="4">5.1.1.1</ecNumber>
    </recommendedName>
</protein>
<feature type="compositionally biased region" description="Basic residues" evidence="5">
    <location>
        <begin position="1"/>
        <end position="10"/>
    </location>
</feature>
<feature type="binding site" evidence="4">
    <location>
        <position position="202"/>
    </location>
    <ligand>
        <name>substrate</name>
    </ligand>
</feature>
<dbReference type="EMBL" id="JADPUN010000231">
    <property type="protein sequence ID" value="MBF9132388.1"/>
    <property type="molecule type" value="Genomic_DNA"/>
</dbReference>
<dbReference type="PANTHER" id="PTHR30511">
    <property type="entry name" value="ALANINE RACEMASE"/>
    <property type="match status" value="1"/>
</dbReference>
<dbReference type="HAMAP" id="MF_01201">
    <property type="entry name" value="Ala_racemase"/>
    <property type="match status" value="1"/>
</dbReference>
<organism evidence="7 8">
    <name type="scientific">Plantactinospora alkalitolerans</name>
    <dbReference type="NCBI Taxonomy" id="2789879"/>
    <lineage>
        <taxon>Bacteria</taxon>
        <taxon>Bacillati</taxon>
        <taxon>Actinomycetota</taxon>
        <taxon>Actinomycetes</taxon>
        <taxon>Micromonosporales</taxon>
        <taxon>Micromonosporaceae</taxon>
        <taxon>Plantactinospora</taxon>
    </lineage>
</organism>
<evidence type="ECO:0000313" key="7">
    <source>
        <dbReference type="EMBL" id="MBF9132388.1"/>
    </source>
</evidence>
<feature type="region of interest" description="Disordered" evidence="5">
    <location>
        <begin position="1"/>
        <end position="53"/>
    </location>
</feature>
<evidence type="ECO:0000313" key="8">
    <source>
        <dbReference type="Proteomes" id="UP000638560"/>
    </source>
</evidence>
<comment type="function">
    <text evidence="4">Catalyzes the interconversion of L-alanine and D-alanine. May also act on other amino acids.</text>
</comment>
<evidence type="ECO:0000256" key="4">
    <source>
        <dbReference type="HAMAP-Rule" id="MF_01201"/>
    </source>
</evidence>
<feature type="modified residue" description="N6-(pyridoxal phosphate)lysine" evidence="4">
    <location>
        <position position="104"/>
    </location>
</feature>
<dbReference type="GO" id="GO:0008784">
    <property type="term" value="F:alanine racemase activity"/>
    <property type="evidence" value="ECO:0007669"/>
    <property type="project" value="UniProtKB-EC"/>
</dbReference>
<dbReference type="Gene3D" id="3.20.20.10">
    <property type="entry name" value="Alanine racemase"/>
    <property type="match status" value="1"/>
</dbReference>
<keyword evidence="3 4" id="KW-0413">Isomerase</keyword>
<proteinExistence type="inferred from homology"/>
<reference evidence="7 8" key="1">
    <citation type="submission" date="2020-11" db="EMBL/GenBank/DDBJ databases">
        <title>A novel isolate from a Black sea contaminated sediment with potential to produce alkanes: Plantactinospora alkalitolerans sp. nov.</title>
        <authorList>
            <person name="Carro L."/>
            <person name="Veyisoglu A."/>
            <person name="Guven K."/>
            <person name="Schumann P."/>
            <person name="Klenk H.-P."/>
            <person name="Sahin N."/>
        </authorList>
    </citation>
    <scope>NUCLEOTIDE SEQUENCE [LARGE SCALE GENOMIC DNA]</scope>
    <source>
        <strain evidence="7 8">S1510</strain>
    </source>
</reference>
<sequence>MPRRPTRRPRATVGRGGRAPQRRVPWTPTGSSRQVSRSRWFHRSRTPASRKPNNFLLGSPNVIDLGGETDSPPLAEALVDLDAVAHNTRVLAALTSAELLAVVKADAFGHGFLPVARTALAAGARWLGVTSRTEALALRVAGISAPVLSWLHAEDEDFAPVVAARIDLSAASTGHLRGIAAGAARAGARADVHLKVDTGLSRNGATDDDWPELVRLARHLEVAGRIRVRGIWSHLAGGELAGDPRDRAALRRFGRALASARATGLSPDVVHMANSAGLVGLPQAHFDLVRVGIALYGSEPLPDRVAGLRPAMTLRSRVILTKQVPAGTGISYGHDYTAATRTTLALVPIGYADGIPRATAGQAEVWIGGRRCPVAGRVTMDQIVVDVGDLPVRTGDEVLLFGCGDRGEPTAADWARWAGTNPHEIFTGIGARVARRYLPVRSERHSERERVNV</sequence>
<evidence type="ECO:0000256" key="2">
    <source>
        <dbReference type="ARBA" id="ARBA00022898"/>
    </source>
</evidence>
<dbReference type="InterPro" id="IPR001608">
    <property type="entry name" value="Ala_racemase_N"/>
</dbReference>
<dbReference type="InterPro" id="IPR029066">
    <property type="entry name" value="PLP-binding_barrel"/>
</dbReference>
<evidence type="ECO:0000256" key="5">
    <source>
        <dbReference type="SAM" id="MobiDB-lite"/>
    </source>
</evidence>
<feature type="binding site" evidence="4">
    <location>
        <position position="380"/>
    </location>
    <ligand>
        <name>substrate</name>
    </ligand>
</feature>
<dbReference type="InterPro" id="IPR011079">
    <property type="entry name" value="Ala_racemase_C"/>
</dbReference>